<dbReference type="InterPro" id="IPR045584">
    <property type="entry name" value="Pilin-like"/>
</dbReference>
<dbReference type="Pfam" id="PF07963">
    <property type="entry name" value="N_methyl"/>
    <property type="match status" value="1"/>
</dbReference>
<organism evidence="4 5">
    <name type="scientific">Posidoniimonas corsicana</name>
    <dbReference type="NCBI Taxonomy" id="1938618"/>
    <lineage>
        <taxon>Bacteria</taxon>
        <taxon>Pseudomonadati</taxon>
        <taxon>Planctomycetota</taxon>
        <taxon>Planctomycetia</taxon>
        <taxon>Pirellulales</taxon>
        <taxon>Lacipirellulaceae</taxon>
        <taxon>Posidoniimonas</taxon>
    </lineage>
</organism>
<feature type="domain" description="DUF1559" evidence="3">
    <location>
        <begin position="41"/>
        <end position="335"/>
    </location>
</feature>
<dbReference type="Gene3D" id="3.30.700.10">
    <property type="entry name" value="Glycoprotein, Type 4 Pilin"/>
    <property type="match status" value="1"/>
</dbReference>
<evidence type="ECO:0000256" key="1">
    <source>
        <dbReference type="SAM" id="MobiDB-lite"/>
    </source>
</evidence>
<dbReference type="PROSITE" id="PS00409">
    <property type="entry name" value="PROKAR_NTER_METHYL"/>
    <property type="match status" value="1"/>
</dbReference>
<dbReference type="EMBL" id="SIHJ01000004">
    <property type="protein sequence ID" value="TWT31092.1"/>
    <property type="molecule type" value="Genomic_DNA"/>
</dbReference>
<dbReference type="PANTHER" id="PTHR30093:SF2">
    <property type="entry name" value="TYPE II SECRETION SYSTEM PROTEIN H"/>
    <property type="match status" value="1"/>
</dbReference>
<sequence>MESVSSSCPRSRIDRGFTLVELLVVIAIIGILIALLLPAVQAAREAARRAQCTNQLKQMGLAVHNFEGTYKRAPGGSGYPQWWVDQARYWQTGEQVEWNWITALMPFMEDQALKDSFHMELGGPNGAYPGSGNLSDPNSNQALCANARMPAMLCPSDPFSSIVVKQPGELQVWGIENPPTAQGNSYLGSMGPTAQDYCHFGGGAPDVCMGSSWGTQPNKGFGSSDCFANGTCVQDGMCVGMICRNPKGVRFSKVTDGLSKTYLIGETLADDSNRNCLLCTNTPLASTNVPLNTPGTWRDNPDAYYIFNSFRSAHPGGANMLYADGSVHYEVTSIDYHTWNYFGTTSASDGEWSEELKGSGGGAGGGGGGGGF</sequence>
<dbReference type="Pfam" id="PF07596">
    <property type="entry name" value="SBP_bac_10"/>
    <property type="match status" value="1"/>
</dbReference>
<accession>A0A5C5V031</accession>
<dbReference type="SUPFAM" id="SSF54523">
    <property type="entry name" value="Pili subunits"/>
    <property type="match status" value="1"/>
</dbReference>
<dbReference type="OrthoDB" id="287493at2"/>
<reference evidence="4 5" key="1">
    <citation type="submission" date="2019-02" db="EMBL/GenBank/DDBJ databases">
        <title>Deep-cultivation of Planctomycetes and their phenomic and genomic characterization uncovers novel biology.</title>
        <authorList>
            <person name="Wiegand S."/>
            <person name="Jogler M."/>
            <person name="Boedeker C."/>
            <person name="Pinto D."/>
            <person name="Vollmers J."/>
            <person name="Rivas-Marin E."/>
            <person name="Kohn T."/>
            <person name="Peeters S.H."/>
            <person name="Heuer A."/>
            <person name="Rast P."/>
            <person name="Oberbeckmann S."/>
            <person name="Bunk B."/>
            <person name="Jeske O."/>
            <person name="Meyerdierks A."/>
            <person name="Storesund J.E."/>
            <person name="Kallscheuer N."/>
            <person name="Luecker S."/>
            <person name="Lage O.M."/>
            <person name="Pohl T."/>
            <person name="Merkel B.J."/>
            <person name="Hornburger P."/>
            <person name="Mueller R.-W."/>
            <person name="Bruemmer F."/>
            <person name="Labrenz M."/>
            <person name="Spormann A.M."/>
            <person name="Op Den Camp H."/>
            <person name="Overmann J."/>
            <person name="Amann R."/>
            <person name="Jetten M.S.M."/>
            <person name="Mascher T."/>
            <person name="Medema M.H."/>
            <person name="Devos D.P."/>
            <person name="Kaster A.-K."/>
            <person name="Ovreas L."/>
            <person name="Rohde M."/>
            <person name="Galperin M.Y."/>
            <person name="Jogler C."/>
        </authorList>
    </citation>
    <scope>NUCLEOTIDE SEQUENCE [LARGE SCALE GENOMIC DNA]</scope>
    <source>
        <strain evidence="4 5">KOR34</strain>
    </source>
</reference>
<keyword evidence="5" id="KW-1185">Reference proteome</keyword>
<dbReference type="InterPro" id="IPR027558">
    <property type="entry name" value="Pre_pil_HX9DG_C"/>
</dbReference>
<comment type="caution">
    <text evidence="4">The sequence shown here is derived from an EMBL/GenBank/DDBJ whole genome shotgun (WGS) entry which is preliminary data.</text>
</comment>
<feature type="region of interest" description="Disordered" evidence="1">
    <location>
        <begin position="352"/>
        <end position="372"/>
    </location>
</feature>
<proteinExistence type="predicted"/>
<keyword evidence="2" id="KW-0472">Membrane</keyword>
<evidence type="ECO:0000259" key="3">
    <source>
        <dbReference type="Pfam" id="PF07596"/>
    </source>
</evidence>
<protein>
    <submittedName>
        <fullName evidence="4">Putative major pilin subunit</fullName>
    </submittedName>
</protein>
<dbReference type="NCBIfam" id="TIGR02532">
    <property type="entry name" value="IV_pilin_GFxxxE"/>
    <property type="match status" value="1"/>
</dbReference>
<name>A0A5C5V031_9BACT</name>
<feature type="compositionally biased region" description="Gly residues" evidence="1">
    <location>
        <begin position="358"/>
        <end position="372"/>
    </location>
</feature>
<dbReference type="InterPro" id="IPR011453">
    <property type="entry name" value="DUF1559"/>
</dbReference>
<dbReference type="RefSeq" id="WP_146568283.1">
    <property type="nucleotide sequence ID" value="NZ_SIHJ01000004.1"/>
</dbReference>
<dbReference type="PANTHER" id="PTHR30093">
    <property type="entry name" value="GENERAL SECRETION PATHWAY PROTEIN G"/>
    <property type="match status" value="1"/>
</dbReference>
<evidence type="ECO:0000313" key="4">
    <source>
        <dbReference type="EMBL" id="TWT31092.1"/>
    </source>
</evidence>
<keyword evidence="2" id="KW-0812">Transmembrane</keyword>
<keyword evidence="2" id="KW-1133">Transmembrane helix</keyword>
<dbReference type="AlphaFoldDB" id="A0A5C5V031"/>
<dbReference type="InterPro" id="IPR012902">
    <property type="entry name" value="N_methyl_site"/>
</dbReference>
<evidence type="ECO:0000313" key="5">
    <source>
        <dbReference type="Proteomes" id="UP000316714"/>
    </source>
</evidence>
<evidence type="ECO:0000256" key="2">
    <source>
        <dbReference type="SAM" id="Phobius"/>
    </source>
</evidence>
<gene>
    <name evidence="4" type="ORF">KOR34_44660</name>
</gene>
<dbReference type="Proteomes" id="UP000316714">
    <property type="component" value="Unassembled WGS sequence"/>
</dbReference>
<dbReference type="NCBIfam" id="TIGR04294">
    <property type="entry name" value="pre_pil_HX9DG"/>
    <property type="match status" value="1"/>
</dbReference>
<feature type="transmembrane region" description="Helical" evidence="2">
    <location>
        <begin position="20"/>
        <end position="40"/>
    </location>
</feature>